<dbReference type="SMART" id="SM00855">
    <property type="entry name" value="PGAM"/>
    <property type="match status" value="1"/>
</dbReference>
<dbReference type="Pfam" id="PF00300">
    <property type="entry name" value="His_Phos_1"/>
    <property type="match status" value="1"/>
</dbReference>
<sequence>MVVNDKKFKTVYLIRHGQAECNIGNRTWIRDAVLTDLGRSQCIEFSQSPLGRSIQESAELILTSPQRRALSTTLIGLPDAVERLLPQSRVILVPQLQEINDLPCDRGSDRDFLESMPEYTTELKQGHLDFSLLTPDWNQKQGLYDPSPDALWARAQWVRQFVRERKEQTIAIVAHGNFIRYLVGLDGYYDRVKIWSNVEARLYTFESADDKRAKLIPMQDDSKGSG</sequence>
<protein>
    <submittedName>
        <fullName evidence="1">Uncharacterized protein</fullName>
    </submittedName>
</protein>
<dbReference type="InterPro" id="IPR013078">
    <property type="entry name" value="His_Pase_superF_clade-1"/>
</dbReference>
<dbReference type="Proteomes" id="UP000663831">
    <property type="component" value="Unassembled WGS sequence"/>
</dbReference>
<dbReference type="PANTHER" id="PTHR48100:SF54">
    <property type="entry name" value="PHOSPHATASE SPAC5H10.03-RELATED"/>
    <property type="match status" value="1"/>
</dbReference>
<accession>A0A8H3HED1</accession>
<dbReference type="PROSITE" id="PS00175">
    <property type="entry name" value="PG_MUTASE"/>
    <property type="match status" value="1"/>
</dbReference>
<dbReference type="InterPro" id="IPR001345">
    <property type="entry name" value="PG/BPGM_mutase_AS"/>
</dbReference>
<dbReference type="InterPro" id="IPR050275">
    <property type="entry name" value="PGM_Phosphatase"/>
</dbReference>
<dbReference type="PANTHER" id="PTHR48100">
    <property type="entry name" value="BROAD-SPECIFICITY PHOSPHATASE YOR283W-RELATED"/>
    <property type="match status" value="1"/>
</dbReference>
<dbReference type="Gene3D" id="3.40.50.1240">
    <property type="entry name" value="Phosphoglycerate mutase-like"/>
    <property type="match status" value="1"/>
</dbReference>
<proteinExistence type="predicted"/>
<dbReference type="InterPro" id="IPR029033">
    <property type="entry name" value="His_PPase_superfam"/>
</dbReference>
<comment type="caution">
    <text evidence="1">The sequence shown here is derived from an EMBL/GenBank/DDBJ whole genome shotgun (WGS) entry which is preliminary data.</text>
</comment>
<evidence type="ECO:0000313" key="2">
    <source>
        <dbReference type="Proteomes" id="UP000663831"/>
    </source>
</evidence>
<dbReference type="OrthoDB" id="496981at2759"/>
<evidence type="ECO:0000313" key="1">
    <source>
        <dbReference type="EMBL" id="CAE6507705.1"/>
    </source>
</evidence>
<dbReference type="GO" id="GO:0016791">
    <property type="term" value="F:phosphatase activity"/>
    <property type="evidence" value="ECO:0007669"/>
    <property type="project" value="TreeGrafter"/>
</dbReference>
<dbReference type="GO" id="GO:0005737">
    <property type="term" value="C:cytoplasm"/>
    <property type="evidence" value="ECO:0007669"/>
    <property type="project" value="TreeGrafter"/>
</dbReference>
<dbReference type="SUPFAM" id="SSF53254">
    <property type="entry name" value="Phosphoglycerate mutase-like"/>
    <property type="match status" value="1"/>
</dbReference>
<dbReference type="EMBL" id="CAJMWV010005064">
    <property type="protein sequence ID" value="CAE6507705.1"/>
    <property type="molecule type" value="Genomic_DNA"/>
</dbReference>
<dbReference type="AlphaFoldDB" id="A0A8H3HED1"/>
<organism evidence="1 2">
    <name type="scientific">Rhizoctonia solani</name>
    <dbReference type="NCBI Taxonomy" id="456999"/>
    <lineage>
        <taxon>Eukaryota</taxon>
        <taxon>Fungi</taxon>
        <taxon>Dikarya</taxon>
        <taxon>Basidiomycota</taxon>
        <taxon>Agaricomycotina</taxon>
        <taxon>Agaricomycetes</taxon>
        <taxon>Cantharellales</taxon>
        <taxon>Ceratobasidiaceae</taxon>
        <taxon>Rhizoctonia</taxon>
    </lineage>
</organism>
<gene>
    <name evidence="1" type="ORF">RDB_LOCUS127343</name>
</gene>
<name>A0A8H3HED1_9AGAM</name>
<reference evidence="1" key="1">
    <citation type="submission" date="2021-01" db="EMBL/GenBank/DDBJ databases">
        <authorList>
            <person name="Kaushik A."/>
        </authorList>
    </citation>
    <scope>NUCLEOTIDE SEQUENCE</scope>
    <source>
        <strain evidence="1">AG3-1AP</strain>
    </source>
</reference>
<dbReference type="CDD" id="cd07067">
    <property type="entry name" value="HP_PGM_like"/>
    <property type="match status" value="1"/>
</dbReference>